<evidence type="ECO:0000313" key="6">
    <source>
        <dbReference type="EMBL" id="KCV70245.1"/>
    </source>
</evidence>
<dbReference type="SUPFAM" id="SSF48452">
    <property type="entry name" value="TPR-like"/>
    <property type="match status" value="1"/>
</dbReference>
<sequence>MAATGTPPRDGPEDSLTNPQTGAGSEPMTDTDTKAIRQTPSIHAGRLLRALKRCEQARRRYNIPELSLAHAALPPSVHRARVPYLLDLLCFAALARADYSTAAQHFGRLRALYPWRLTGMDQYASALLVLRRPRSLSHLSRMLARIEPQAAETWAAAGAALAAMGGRRQASRRALVRAVRLSPESPYAWTMLGHELRDQGRLDEACTAYERAVSLDPLHFVAWYSMAMVHARRRQRSSALVFLRRALLIYDTPLLYFHYSAILHDSGRLDDAAHVIEHAIHLSEEQLQTEDAELDQPVPGIPPASRVDYIPLKPHRPAPRRVFKSLHSRIALDRALVQARMARAHLDEVDAVYACFGLPAYPRDGSDSAVHLQAALPEQAVAALQHHFDQANQCQHNALIFAQDAGATAEECFWAEPSDVDAARVAARSYRLIGDEDKAHLFSTHAYAISAAAPRAGSLTLQTRTASSSHGPGQAVFPFDSDLDEDGDLDTFDGRGASAGQAAPSADVEPDPPGHLNFQDEDLLDSQTPAHFLFEFDFPGQAPEQQPQHPDDQHHPHPHPHQHHQHQHHPHQHQYPQHHPPGHHPHHQSASQGDDNATQSSMLHGGGFDPERDLDDFDRESMELSPRHRM</sequence>
<dbReference type="GO" id="GO:0005737">
    <property type="term" value="C:cytoplasm"/>
    <property type="evidence" value="ECO:0007669"/>
    <property type="project" value="TreeGrafter"/>
</dbReference>
<dbReference type="InterPro" id="IPR011990">
    <property type="entry name" value="TPR-like_helical_dom_sf"/>
</dbReference>
<dbReference type="PANTHER" id="PTHR12558">
    <property type="entry name" value="CELL DIVISION CYCLE 16,23,27"/>
    <property type="match status" value="1"/>
</dbReference>
<evidence type="ECO:0000256" key="4">
    <source>
        <dbReference type="PROSITE-ProRule" id="PRU00339"/>
    </source>
</evidence>
<dbReference type="GO" id="GO:0005680">
    <property type="term" value="C:anaphase-promoting complex"/>
    <property type="evidence" value="ECO:0007669"/>
    <property type="project" value="TreeGrafter"/>
</dbReference>
<feature type="compositionally biased region" description="Polar residues" evidence="5">
    <location>
        <begin position="462"/>
        <end position="471"/>
    </location>
</feature>
<dbReference type="GO" id="GO:0007091">
    <property type="term" value="P:metaphase/anaphase transition of mitotic cell cycle"/>
    <property type="evidence" value="ECO:0007669"/>
    <property type="project" value="TreeGrafter"/>
</dbReference>
<keyword evidence="1" id="KW-0677">Repeat</keyword>
<protein>
    <recommendedName>
        <fullName evidence="8">Cdc23 domain-containing protein</fullName>
    </recommendedName>
</protein>
<name>A0A058Z7I7_FONAL</name>
<dbReference type="RefSeq" id="XP_009494761.1">
    <property type="nucleotide sequence ID" value="XM_009496486.1"/>
</dbReference>
<dbReference type="Proteomes" id="UP000030693">
    <property type="component" value="Unassembled WGS sequence"/>
</dbReference>
<dbReference type="PROSITE" id="PS50005">
    <property type="entry name" value="TPR"/>
    <property type="match status" value="1"/>
</dbReference>
<evidence type="ECO:0000256" key="1">
    <source>
        <dbReference type="ARBA" id="ARBA00022737"/>
    </source>
</evidence>
<evidence type="ECO:0008006" key="8">
    <source>
        <dbReference type="Google" id="ProtNLM"/>
    </source>
</evidence>
<organism evidence="6">
    <name type="scientific">Fonticula alba</name>
    <name type="common">Slime mold</name>
    <dbReference type="NCBI Taxonomy" id="691883"/>
    <lineage>
        <taxon>Eukaryota</taxon>
        <taxon>Rotosphaerida</taxon>
        <taxon>Fonticulaceae</taxon>
        <taxon>Fonticula</taxon>
    </lineage>
</organism>
<dbReference type="GO" id="GO:0051301">
    <property type="term" value="P:cell division"/>
    <property type="evidence" value="ECO:0007669"/>
    <property type="project" value="TreeGrafter"/>
</dbReference>
<accession>A0A058Z7I7</accession>
<feature type="region of interest" description="Disordered" evidence="5">
    <location>
        <begin position="462"/>
        <end position="521"/>
    </location>
</feature>
<dbReference type="GO" id="GO:0016567">
    <property type="term" value="P:protein ubiquitination"/>
    <property type="evidence" value="ECO:0007669"/>
    <property type="project" value="TreeGrafter"/>
</dbReference>
<evidence type="ECO:0000256" key="5">
    <source>
        <dbReference type="SAM" id="MobiDB-lite"/>
    </source>
</evidence>
<dbReference type="AlphaFoldDB" id="A0A058Z7I7"/>
<evidence type="ECO:0000256" key="2">
    <source>
        <dbReference type="ARBA" id="ARBA00022803"/>
    </source>
</evidence>
<feature type="compositionally biased region" description="Polar residues" evidence="5">
    <location>
        <begin position="589"/>
        <end position="602"/>
    </location>
</feature>
<feature type="region of interest" description="Disordered" evidence="5">
    <location>
        <begin position="1"/>
        <end position="39"/>
    </location>
</feature>
<feature type="compositionally biased region" description="Acidic residues" evidence="5">
    <location>
        <begin position="481"/>
        <end position="491"/>
    </location>
</feature>
<feature type="repeat" description="TPR" evidence="4">
    <location>
        <begin position="186"/>
        <end position="219"/>
    </location>
</feature>
<gene>
    <name evidence="6" type="ORF">H696_02575</name>
</gene>
<dbReference type="InterPro" id="IPR013105">
    <property type="entry name" value="TPR_2"/>
</dbReference>
<dbReference type="InterPro" id="IPR019734">
    <property type="entry name" value="TPR_rpt"/>
</dbReference>
<dbReference type="GO" id="GO:0031145">
    <property type="term" value="P:anaphase-promoting complex-dependent catabolic process"/>
    <property type="evidence" value="ECO:0007669"/>
    <property type="project" value="TreeGrafter"/>
</dbReference>
<dbReference type="OrthoDB" id="329563at2759"/>
<keyword evidence="7" id="KW-1185">Reference proteome</keyword>
<keyword evidence="2 4" id="KW-0802">TPR repeat</keyword>
<feature type="region of interest" description="Disordered" evidence="5">
    <location>
        <begin position="540"/>
        <end position="630"/>
    </location>
</feature>
<dbReference type="PANTHER" id="PTHR12558:SF13">
    <property type="entry name" value="CELL DIVISION CYCLE PROTEIN 27 HOMOLOG"/>
    <property type="match status" value="1"/>
</dbReference>
<dbReference type="SMART" id="SM00028">
    <property type="entry name" value="TPR"/>
    <property type="match status" value="2"/>
</dbReference>
<dbReference type="Pfam" id="PF07719">
    <property type="entry name" value="TPR_2"/>
    <property type="match status" value="1"/>
</dbReference>
<feature type="compositionally biased region" description="Basic residues" evidence="5">
    <location>
        <begin position="556"/>
        <end position="572"/>
    </location>
</feature>
<dbReference type="EMBL" id="KB932204">
    <property type="protein sequence ID" value="KCV70245.1"/>
    <property type="molecule type" value="Genomic_DNA"/>
</dbReference>
<reference evidence="6" key="1">
    <citation type="submission" date="2013-04" db="EMBL/GenBank/DDBJ databases">
        <title>The Genome Sequence of Fonticula alba ATCC 38817.</title>
        <authorList>
            <consortium name="The Broad Institute Genomics Platform"/>
            <person name="Russ C."/>
            <person name="Cuomo C."/>
            <person name="Burger G."/>
            <person name="Gray M.W."/>
            <person name="Holland P.W.H."/>
            <person name="King N."/>
            <person name="Lang F.B.F."/>
            <person name="Roger A.J."/>
            <person name="Ruiz-Trillo I."/>
            <person name="Brown M."/>
            <person name="Walker B."/>
            <person name="Young S."/>
            <person name="Zeng Q."/>
            <person name="Gargeya S."/>
            <person name="Fitzgerald M."/>
            <person name="Haas B."/>
            <person name="Abouelleil A."/>
            <person name="Allen A.W."/>
            <person name="Alvarado L."/>
            <person name="Arachchi H.M."/>
            <person name="Berlin A.M."/>
            <person name="Chapman S.B."/>
            <person name="Gainer-Dewar J."/>
            <person name="Goldberg J."/>
            <person name="Griggs A."/>
            <person name="Gujja S."/>
            <person name="Hansen M."/>
            <person name="Howarth C."/>
            <person name="Imamovic A."/>
            <person name="Ireland A."/>
            <person name="Larimer J."/>
            <person name="McCowan C."/>
            <person name="Murphy C."/>
            <person name="Pearson M."/>
            <person name="Poon T.W."/>
            <person name="Priest M."/>
            <person name="Roberts A."/>
            <person name="Saif S."/>
            <person name="Shea T."/>
            <person name="Sisk P."/>
            <person name="Sykes S."/>
            <person name="Wortman J."/>
            <person name="Nusbaum C."/>
            <person name="Birren B."/>
        </authorList>
    </citation>
    <scope>NUCLEOTIDE SEQUENCE [LARGE SCALE GENOMIC DNA]</scope>
    <source>
        <strain evidence="6">ATCC 38817</strain>
    </source>
</reference>
<feature type="compositionally biased region" description="Basic and acidic residues" evidence="5">
    <location>
        <begin position="619"/>
        <end position="630"/>
    </location>
</feature>
<evidence type="ECO:0000313" key="7">
    <source>
        <dbReference type="Proteomes" id="UP000030693"/>
    </source>
</evidence>
<dbReference type="STRING" id="691883.A0A058Z7I7"/>
<evidence type="ECO:0000256" key="3">
    <source>
        <dbReference type="ARBA" id="ARBA00038210"/>
    </source>
</evidence>
<comment type="similarity">
    <text evidence="3">Belongs to the APC3/CDC27 family.</text>
</comment>
<dbReference type="eggNOG" id="KOG1126">
    <property type="taxonomic scope" value="Eukaryota"/>
</dbReference>
<proteinExistence type="inferred from homology"/>
<dbReference type="Gene3D" id="1.25.40.10">
    <property type="entry name" value="Tetratricopeptide repeat domain"/>
    <property type="match status" value="1"/>
</dbReference>
<dbReference type="GeneID" id="20527300"/>